<dbReference type="Pfam" id="PF07250">
    <property type="entry name" value="Glyoxal_oxid_N"/>
    <property type="match status" value="1"/>
</dbReference>
<dbReference type="Gene3D" id="2.60.40.10">
    <property type="entry name" value="Immunoglobulins"/>
    <property type="match status" value="1"/>
</dbReference>
<dbReference type="PANTHER" id="PTHR32208">
    <property type="entry name" value="SECRETED PROTEIN-RELATED"/>
    <property type="match status" value="1"/>
</dbReference>
<keyword evidence="1" id="KW-0732">Signal</keyword>
<gene>
    <name evidence="5" type="ORF">CT0861_00212</name>
</gene>
<dbReference type="STRING" id="708197.A0A166NP70"/>
<name>A0A166NP70_9PEZI</name>
<dbReference type="InterPro" id="IPR013783">
    <property type="entry name" value="Ig-like_fold"/>
</dbReference>
<dbReference type="SMART" id="SM00612">
    <property type="entry name" value="Kelch"/>
    <property type="match status" value="3"/>
</dbReference>
<feature type="domain" description="Galactose oxidase-like Early set" evidence="4">
    <location>
        <begin position="436"/>
        <end position="532"/>
    </location>
</feature>
<keyword evidence="2" id="KW-1133">Transmembrane helix</keyword>
<dbReference type="InterPro" id="IPR015202">
    <property type="entry name" value="GO-like_E_set"/>
</dbReference>
<evidence type="ECO:0000259" key="4">
    <source>
        <dbReference type="Pfam" id="PF09118"/>
    </source>
</evidence>
<dbReference type="AlphaFoldDB" id="A0A166NP70"/>
<dbReference type="InterPro" id="IPR014756">
    <property type="entry name" value="Ig_E-set"/>
</dbReference>
<dbReference type="InterPro" id="IPR037293">
    <property type="entry name" value="Gal_Oxidase_central_sf"/>
</dbReference>
<evidence type="ECO:0000256" key="1">
    <source>
        <dbReference type="ARBA" id="ARBA00022729"/>
    </source>
</evidence>
<evidence type="ECO:0000313" key="5">
    <source>
        <dbReference type="EMBL" id="KZL65904.1"/>
    </source>
</evidence>
<dbReference type="Gene3D" id="2.130.10.80">
    <property type="entry name" value="Galactose oxidase/kelch, beta-propeller"/>
    <property type="match status" value="1"/>
</dbReference>
<dbReference type="SUPFAM" id="SSF81296">
    <property type="entry name" value="E set domains"/>
    <property type="match status" value="1"/>
</dbReference>
<dbReference type="SUPFAM" id="SSF50965">
    <property type="entry name" value="Galactose oxidase, central domain"/>
    <property type="match status" value="1"/>
</dbReference>
<dbReference type="Pfam" id="PF09118">
    <property type="entry name" value="GO-like_E_set"/>
    <property type="match status" value="1"/>
</dbReference>
<evidence type="ECO:0000259" key="3">
    <source>
        <dbReference type="Pfam" id="PF07250"/>
    </source>
</evidence>
<dbReference type="PANTHER" id="PTHR32208:SF68">
    <property type="entry name" value="GALACTOSE OXIDASE"/>
    <property type="match status" value="1"/>
</dbReference>
<organism evidence="5 6">
    <name type="scientific">Colletotrichum tofieldiae</name>
    <dbReference type="NCBI Taxonomy" id="708197"/>
    <lineage>
        <taxon>Eukaryota</taxon>
        <taxon>Fungi</taxon>
        <taxon>Dikarya</taxon>
        <taxon>Ascomycota</taxon>
        <taxon>Pezizomycotina</taxon>
        <taxon>Sordariomycetes</taxon>
        <taxon>Hypocreomycetidae</taxon>
        <taxon>Glomerellales</taxon>
        <taxon>Glomerellaceae</taxon>
        <taxon>Colletotrichum</taxon>
        <taxon>Colletotrichum spaethianum species complex</taxon>
    </lineage>
</organism>
<evidence type="ECO:0000256" key="2">
    <source>
        <dbReference type="SAM" id="Phobius"/>
    </source>
</evidence>
<feature type="transmembrane region" description="Helical" evidence="2">
    <location>
        <begin position="9"/>
        <end position="25"/>
    </location>
</feature>
<feature type="domain" description="Glyoxal oxidase N-terminal" evidence="3">
    <location>
        <begin position="92"/>
        <end position="395"/>
    </location>
</feature>
<comment type="caution">
    <text evidence="5">The sequence shown here is derived from an EMBL/GenBank/DDBJ whole genome shotgun (WGS) entry which is preliminary data.</text>
</comment>
<keyword evidence="2" id="KW-0812">Transmembrane</keyword>
<dbReference type="CDD" id="cd02851">
    <property type="entry name" value="E_set_GO_C"/>
    <property type="match status" value="1"/>
</dbReference>
<dbReference type="EMBL" id="LFIV01000197">
    <property type="protein sequence ID" value="KZL65904.1"/>
    <property type="molecule type" value="Genomic_DNA"/>
</dbReference>
<evidence type="ECO:0000313" key="6">
    <source>
        <dbReference type="Proteomes" id="UP000076552"/>
    </source>
</evidence>
<accession>A0A166NP70</accession>
<keyword evidence="2" id="KW-0472">Membrane</keyword>
<dbReference type="InterPro" id="IPR011043">
    <property type="entry name" value="Gal_Oxase/kelch_b-propeller"/>
</dbReference>
<reference evidence="5 6" key="1">
    <citation type="submission" date="2015-06" db="EMBL/GenBank/DDBJ databases">
        <title>Survival trade-offs in plant roots during colonization by closely related pathogenic and mutualistic fungi.</title>
        <authorList>
            <person name="Hacquard S."/>
            <person name="Kracher B."/>
            <person name="Hiruma K."/>
            <person name="Weinman A."/>
            <person name="Muench P."/>
            <person name="Garrido Oter R."/>
            <person name="Ver Loren van Themaat E."/>
            <person name="Dallerey J.-F."/>
            <person name="Damm U."/>
            <person name="Henrissat B."/>
            <person name="Lespinet O."/>
            <person name="Thon M."/>
            <person name="Kemen E."/>
            <person name="McHardy A.C."/>
            <person name="Schulze-Lefert P."/>
            <person name="O'Connell R.J."/>
        </authorList>
    </citation>
    <scope>NUCLEOTIDE SEQUENCE [LARGE SCALE GENOMIC DNA]</scope>
    <source>
        <strain evidence="5 6">0861</strain>
    </source>
</reference>
<sequence length="537" mass="58918">MLFATKTRFALYGSFIIFILYYLLFTRYPVPILSIWHTSTNPSVVGKWEISVPVPLVPVAAAVLGRTGEVLLWAADNPGSFGTQNRTVSAIYNPRTRLVSSKVISETGHNMFCPGLSLDVSGDVVVTGGSTSNHTSIYRSASRSWEAVSGMTLGRGYHAQTTLSDGMIFTIGGSWSGGVEEKNGEMFDPKSKAWVTLPGCRVEPMLTADSRGTFAADNHAWLFAWKNGSVFQAGPSTAMNWYDAGGAYASGRQVPASSRGQNNDAMNGNAVMYDATRGKILTLGGAPSYDHSPARSAVYQVTISDPFNKVTVEELDAMHTPRTYANSVVLPSGDVFVNGGANYALQWTDANATWYPELWISETKRFRRLARMTVPRTYHSIAVLLPDATVLTGGGGLCWEPCEEIPQWEMGSDHFDVQVFLPPYLFETDGKTFAKRPRIAGKLKKEVKLGDRLVVRTDMDVNQFSMVRYGSSTHSINTDQRRVVLESLPRERSEKLGWSYDVKMPSDPGVVVPGYWMLFATSSKGVPSVAKTLLLYV</sequence>
<protein>
    <submittedName>
        <fullName evidence="5">Galactose oxidase</fullName>
    </submittedName>
</protein>
<dbReference type="InterPro" id="IPR009880">
    <property type="entry name" value="Glyoxal_oxidase_N"/>
</dbReference>
<dbReference type="InterPro" id="IPR006652">
    <property type="entry name" value="Kelch_1"/>
</dbReference>
<keyword evidence="6" id="KW-1185">Reference proteome</keyword>
<dbReference type="Proteomes" id="UP000076552">
    <property type="component" value="Unassembled WGS sequence"/>
</dbReference>
<proteinExistence type="predicted"/>